<organism evidence="3 4">
    <name type="scientific">Wuchereria bancrofti</name>
    <dbReference type="NCBI Taxonomy" id="6293"/>
    <lineage>
        <taxon>Eukaryota</taxon>
        <taxon>Metazoa</taxon>
        <taxon>Ecdysozoa</taxon>
        <taxon>Nematoda</taxon>
        <taxon>Chromadorea</taxon>
        <taxon>Rhabditida</taxon>
        <taxon>Spirurina</taxon>
        <taxon>Spiruromorpha</taxon>
        <taxon>Filarioidea</taxon>
        <taxon>Onchocercidae</taxon>
        <taxon>Wuchereria</taxon>
    </lineage>
</organism>
<dbReference type="SUPFAM" id="SSF56112">
    <property type="entry name" value="Protein kinase-like (PK-like)"/>
    <property type="match status" value="1"/>
</dbReference>
<dbReference type="Pfam" id="PF03109">
    <property type="entry name" value="ABC1"/>
    <property type="match status" value="1"/>
</dbReference>
<accession>J9DXQ8</accession>
<dbReference type="InterPro" id="IPR004147">
    <property type="entry name" value="ABC1_dom"/>
</dbReference>
<dbReference type="InterPro" id="IPR052402">
    <property type="entry name" value="ADCK_kinase"/>
</dbReference>
<proteinExistence type="inferred from homology"/>
<dbReference type="AlphaFoldDB" id="J9DXQ8"/>
<feature type="domain" description="ABC1 atypical kinase-like" evidence="2">
    <location>
        <begin position="18"/>
        <end position="61"/>
    </location>
</feature>
<dbReference type="PANTHER" id="PTHR45890">
    <property type="entry name" value="AARF DOMAIN CONTAINING KINASE 2 (PREDICTED)"/>
    <property type="match status" value="1"/>
</dbReference>
<dbReference type="InterPro" id="IPR011009">
    <property type="entry name" value="Kinase-like_dom_sf"/>
</dbReference>
<comment type="similarity">
    <text evidence="1">Belongs to the protein kinase superfamily. ADCK protein kinase family.</text>
</comment>
<dbReference type="EMBL" id="ADBV01011967">
    <property type="protein sequence ID" value="EJW74581.1"/>
    <property type="molecule type" value="Genomic_DNA"/>
</dbReference>
<evidence type="ECO:0000256" key="1">
    <source>
        <dbReference type="ARBA" id="ARBA00009670"/>
    </source>
</evidence>
<reference evidence="4" key="1">
    <citation type="submission" date="2012-08" db="EMBL/GenBank/DDBJ databases">
        <title>The Genome Sequence of Wuchereria bancrofti.</title>
        <authorList>
            <person name="Nutman T.B."/>
            <person name="Fink D.L."/>
            <person name="Russ C."/>
            <person name="Young S."/>
            <person name="Zeng Q."/>
            <person name="Koehrsen M."/>
            <person name="Alvarado L."/>
            <person name="Berlin A."/>
            <person name="Chapman S.B."/>
            <person name="Chen Z."/>
            <person name="Freedman E."/>
            <person name="Gellesch M."/>
            <person name="Goldberg J."/>
            <person name="Griggs A."/>
            <person name="Gujja S."/>
            <person name="Heilman E.R."/>
            <person name="Heiman D."/>
            <person name="Hepburn T."/>
            <person name="Howarth C."/>
            <person name="Jen D."/>
            <person name="Larson L."/>
            <person name="Lewis B."/>
            <person name="Mehta T."/>
            <person name="Park D."/>
            <person name="Pearson M."/>
            <person name="Roberts A."/>
            <person name="Saif S."/>
            <person name="Shea T."/>
            <person name="Shenoy N."/>
            <person name="Sisk P."/>
            <person name="Stolte C."/>
            <person name="Sykes S."/>
            <person name="Walk T."/>
            <person name="White J."/>
            <person name="Yandava C."/>
            <person name="Haas B."/>
            <person name="Henn M.R."/>
            <person name="Nusbaum C."/>
            <person name="Birren B."/>
        </authorList>
    </citation>
    <scope>NUCLEOTIDE SEQUENCE [LARGE SCALE GENOMIC DNA]</scope>
    <source>
        <strain evidence="4">NA</strain>
    </source>
</reference>
<protein>
    <recommendedName>
        <fullName evidence="2">ABC1 atypical kinase-like domain-containing protein</fullName>
    </recommendedName>
</protein>
<comment type="caution">
    <text evidence="3">The sequence shown here is derived from an EMBL/GenBank/DDBJ whole genome shotgun (WGS) entry which is preliminary data.</text>
</comment>
<name>J9DXQ8_WUCBA</name>
<dbReference type="GO" id="GO:0005739">
    <property type="term" value="C:mitochondrion"/>
    <property type="evidence" value="ECO:0007669"/>
    <property type="project" value="TreeGrafter"/>
</dbReference>
<evidence type="ECO:0000313" key="3">
    <source>
        <dbReference type="EMBL" id="EJW74581.1"/>
    </source>
</evidence>
<dbReference type="PANTHER" id="PTHR45890:SF1">
    <property type="entry name" value="AARF DOMAIN CONTAINING KINASE 2"/>
    <property type="match status" value="1"/>
</dbReference>
<dbReference type="Proteomes" id="UP000004810">
    <property type="component" value="Unassembled WGS sequence"/>
</dbReference>
<evidence type="ECO:0000313" key="4">
    <source>
        <dbReference type="Proteomes" id="UP000004810"/>
    </source>
</evidence>
<evidence type="ECO:0000259" key="2">
    <source>
        <dbReference type="Pfam" id="PF03109"/>
    </source>
</evidence>
<sequence>METFESGLYINKLVIDEQMKQNELKKKVALIGVRALLKMIFVDNFVHGDLHPGNILLRFDNDDYRSAKWFNFFRTSIDRLKEILKNVVSMKDGIRISYDDCDLDESGEPMLVILDTGIALEETQQNLQKLRLLFRAVVDKRGRDVGELLLLHSPKQHCKNPEQFYTEVDQIVQIARSKNNLRRVSYLLSLLWSPIFLV</sequence>
<gene>
    <name evidence="3" type="ORF">WUBG_14511</name>
</gene>